<accession>A0A4Y7IXW2</accession>
<dbReference type="Pfam" id="PF02892">
    <property type="entry name" value="zf-BED"/>
    <property type="match status" value="1"/>
</dbReference>
<gene>
    <name evidence="6" type="ORF">C5167_020998</name>
</gene>
<proteinExistence type="predicted"/>
<protein>
    <recommendedName>
        <fullName evidence="5">BED-type domain-containing protein</fullName>
    </recommendedName>
</protein>
<dbReference type="AlphaFoldDB" id="A0A4Y7IXW2"/>
<evidence type="ECO:0000256" key="1">
    <source>
        <dbReference type="ARBA" id="ARBA00022723"/>
    </source>
</evidence>
<keyword evidence="3" id="KW-0862">Zinc</keyword>
<dbReference type="GO" id="GO:0008270">
    <property type="term" value="F:zinc ion binding"/>
    <property type="evidence" value="ECO:0007669"/>
    <property type="project" value="UniProtKB-KW"/>
</dbReference>
<keyword evidence="7" id="KW-1185">Reference proteome</keyword>
<dbReference type="PANTHER" id="PTHR46951:SF2">
    <property type="entry name" value="BED-TYPE DOMAIN-CONTAINING PROTEIN"/>
    <property type="match status" value="1"/>
</dbReference>
<dbReference type="EMBL" id="CM010716">
    <property type="protein sequence ID" value="RZC52572.1"/>
    <property type="molecule type" value="Genomic_DNA"/>
</dbReference>
<feature type="domain" description="BED-type" evidence="5">
    <location>
        <begin position="28"/>
        <end position="66"/>
    </location>
</feature>
<organism evidence="6 7">
    <name type="scientific">Papaver somniferum</name>
    <name type="common">Opium poppy</name>
    <dbReference type="NCBI Taxonomy" id="3469"/>
    <lineage>
        <taxon>Eukaryota</taxon>
        <taxon>Viridiplantae</taxon>
        <taxon>Streptophyta</taxon>
        <taxon>Embryophyta</taxon>
        <taxon>Tracheophyta</taxon>
        <taxon>Spermatophyta</taxon>
        <taxon>Magnoliopsida</taxon>
        <taxon>Ranunculales</taxon>
        <taxon>Papaveraceae</taxon>
        <taxon>Papaveroideae</taxon>
        <taxon>Papaver</taxon>
    </lineage>
</organism>
<evidence type="ECO:0000256" key="2">
    <source>
        <dbReference type="ARBA" id="ARBA00022771"/>
    </source>
</evidence>
<evidence type="ECO:0000256" key="4">
    <source>
        <dbReference type="SAM" id="MobiDB-lite"/>
    </source>
</evidence>
<dbReference type="GO" id="GO:0003677">
    <property type="term" value="F:DNA binding"/>
    <property type="evidence" value="ECO:0007669"/>
    <property type="project" value="InterPro"/>
</dbReference>
<evidence type="ECO:0000313" key="7">
    <source>
        <dbReference type="Proteomes" id="UP000316621"/>
    </source>
</evidence>
<dbReference type="STRING" id="3469.A0A4Y7IXW2"/>
<dbReference type="InterPro" id="IPR003656">
    <property type="entry name" value="Znf_BED"/>
</dbReference>
<dbReference type="PANTHER" id="PTHR46951">
    <property type="entry name" value="BED-TYPE DOMAIN-CONTAINING PROTEIN"/>
    <property type="match status" value="1"/>
</dbReference>
<sequence length="129" mass="14704">MAASSDSQPSHDSPREPETSCRGKTYIAWKYAREEKDPLTKKRSITCLVCFKKIMDGGINRMKKHLAGQRGEIAPCKRVSPDVRYQMLESLKETSTKKRQREVEADDDQGKSHLVKELGIGPKKHFMIL</sequence>
<dbReference type="Gramene" id="RZC52572">
    <property type="protein sequence ID" value="RZC52572"/>
    <property type="gene ID" value="C5167_020998"/>
</dbReference>
<reference evidence="6 7" key="1">
    <citation type="journal article" date="2018" name="Science">
        <title>The opium poppy genome and morphinan production.</title>
        <authorList>
            <person name="Guo L."/>
            <person name="Winzer T."/>
            <person name="Yang X."/>
            <person name="Li Y."/>
            <person name="Ning Z."/>
            <person name="He Z."/>
            <person name="Teodor R."/>
            <person name="Lu Y."/>
            <person name="Bowser T.A."/>
            <person name="Graham I.A."/>
            <person name="Ye K."/>
        </authorList>
    </citation>
    <scope>NUCLEOTIDE SEQUENCE [LARGE SCALE GENOMIC DNA]</scope>
    <source>
        <strain evidence="7">cv. HN1</strain>
        <tissue evidence="6">Leaves</tissue>
    </source>
</reference>
<keyword evidence="1" id="KW-0479">Metal-binding</keyword>
<name>A0A4Y7IXW2_PAPSO</name>
<feature type="compositionally biased region" description="Polar residues" evidence="4">
    <location>
        <begin position="1"/>
        <end position="11"/>
    </location>
</feature>
<evidence type="ECO:0000313" key="6">
    <source>
        <dbReference type="EMBL" id="RZC52572.1"/>
    </source>
</evidence>
<feature type="region of interest" description="Disordered" evidence="4">
    <location>
        <begin position="1"/>
        <end position="21"/>
    </location>
</feature>
<dbReference type="Proteomes" id="UP000316621">
    <property type="component" value="Chromosome 2"/>
</dbReference>
<evidence type="ECO:0000259" key="5">
    <source>
        <dbReference type="Pfam" id="PF02892"/>
    </source>
</evidence>
<evidence type="ECO:0000256" key="3">
    <source>
        <dbReference type="ARBA" id="ARBA00022833"/>
    </source>
</evidence>
<feature type="compositionally biased region" description="Basic and acidic residues" evidence="4">
    <location>
        <begin position="12"/>
        <end position="21"/>
    </location>
</feature>
<keyword evidence="2" id="KW-0863">Zinc-finger</keyword>